<evidence type="ECO:0000256" key="3">
    <source>
        <dbReference type="ARBA" id="ARBA00023125"/>
    </source>
</evidence>
<name>A0ABQ3B087_9GAMM</name>
<reference evidence="7" key="1">
    <citation type="journal article" date="2019" name="Int. J. Syst. Evol. Microbiol.">
        <title>The Global Catalogue of Microorganisms (GCM) 10K type strain sequencing project: providing services to taxonomists for standard genome sequencing and annotation.</title>
        <authorList>
            <consortium name="The Broad Institute Genomics Platform"/>
            <consortium name="The Broad Institute Genome Sequencing Center for Infectious Disease"/>
            <person name="Wu L."/>
            <person name="Ma J."/>
        </authorList>
    </citation>
    <scope>NUCLEOTIDE SEQUENCE [LARGE SCALE GENOMIC DNA]</scope>
    <source>
        <strain evidence="7">KCTC 32239</strain>
    </source>
</reference>
<accession>A0ABQ3B087</accession>
<dbReference type="Proteomes" id="UP000619761">
    <property type="component" value="Unassembled WGS sequence"/>
</dbReference>
<dbReference type="CDD" id="cd08420">
    <property type="entry name" value="PBP2_CysL_like"/>
    <property type="match status" value="1"/>
</dbReference>
<feature type="domain" description="HTH lysR-type" evidence="5">
    <location>
        <begin position="3"/>
        <end position="60"/>
    </location>
</feature>
<dbReference type="PROSITE" id="PS50931">
    <property type="entry name" value="HTH_LYSR"/>
    <property type="match status" value="1"/>
</dbReference>
<dbReference type="RefSeq" id="WP_189416869.1">
    <property type="nucleotide sequence ID" value="NZ_BMYZ01000001.1"/>
</dbReference>
<dbReference type="Pfam" id="PF00126">
    <property type="entry name" value="HTH_1"/>
    <property type="match status" value="1"/>
</dbReference>
<dbReference type="PRINTS" id="PR00039">
    <property type="entry name" value="HTHLYSR"/>
</dbReference>
<keyword evidence="4" id="KW-0804">Transcription</keyword>
<dbReference type="InterPro" id="IPR036390">
    <property type="entry name" value="WH_DNA-bd_sf"/>
</dbReference>
<keyword evidence="7" id="KW-1185">Reference proteome</keyword>
<proteinExistence type="inferred from homology"/>
<evidence type="ECO:0000256" key="1">
    <source>
        <dbReference type="ARBA" id="ARBA00009437"/>
    </source>
</evidence>
<dbReference type="Gene3D" id="3.40.190.290">
    <property type="match status" value="1"/>
</dbReference>
<evidence type="ECO:0000313" key="7">
    <source>
        <dbReference type="Proteomes" id="UP000619761"/>
    </source>
</evidence>
<dbReference type="PANTHER" id="PTHR30126">
    <property type="entry name" value="HTH-TYPE TRANSCRIPTIONAL REGULATOR"/>
    <property type="match status" value="1"/>
</dbReference>
<dbReference type="SUPFAM" id="SSF53850">
    <property type="entry name" value="Periplasmic binding protein-like II"/>
    <property type="match status" value="1"/>
</dbReference>
<dbReference type="InterPro" id="IPR005119">
    <property type="entry name" value="LysR_subst-bd"/>
</dbReference>
<keyword evidence="3" id="KW-0238">DNA-binding</keyword>
<protein>
    <submittedName>
        <fullName evidence="6">Transcriptional regulator</fullName>
    </submittedName>
</protein>
<dbReference type="SUPFAM" id="SSF46785">
    <property type="entry name" value="Winged helix' DNA-binding domain"/>
    <property type="match status" value="1"/>
</dbReference>
<gene>
    <name evidence="6" type="ORF">GCM10011613_12860</name>
</gene>
<dbReference type="NCBIfam" id="NF008095">
    <property type="entry name" value="PRK10837.1"/>
    <property type="match status" value="1"/>
</dbReference>
<dbReference type="PANTHER" id="PTHR30126:SF94">
    <property type="entry name" value="LYSR FAMILY TRANSCRIPTIONAL REGULATOR"/>
    <property type="match status" value="1"/>
</dbReference>
<comment type="similarity">
    <text evidence="1">Belongs to the LysR transcriptional regulatory family.</text>
</comment>
<dbReference type="InterPro" id="IPR036388">
    <property type="entry name" value="WH-like_DNA-bd_sf"/>
</dbReference>
<keyword evidence="2" id="KW-0805">Transcription regulation</keyword>
<dbReference type="InterPro" id="IPR000847">
    <property type="entry name" value="LysR_HTH_N"/>
</dbReference>
<evidence type="ECO:0000256" key="4">
    <source>
        <dbReference type="ARBA" id="ARBA00023163"/>
    </source>
</evidence>
<evidence type="ECO:0000313" key="6">
    <source>
        <dbReference type="EMBL" id="GGY69919.1"/>
    </source>
</evidence>
<organism evidence="6 7">
    <name type="scientific">Cellvibrio zantedeschiae</name>
    <dbReference type="NCBI Taxonomy" id="1237077"/>
    <lineage>
        <taxon>Bacteria</taxon>
        <taxon>Pseudomonadati</taxon>
        <taxon>Pseudomonadota</taxon>
        <taxon>Gammaproteobacteria</taxon>
        <taxon>Cellvibrionales</taxon>
        <taxon>Cellvibrionaceae</taxon>
        <taxon>Cellvibrio</taxon>
    </lineage>
</organism>
<sequence length="315" mass="35170">MKFSLRQLEVLVAIGRESSVSRAAEALSMTQSATSMALAELERQFNTRLFDRQGKRLQLNTEGRELLPRAMELLDRAQELEALLEGKIGTGSLRIGATLTIGNYLATLLIGDYMQQNPGSRVELAVQNTSTIIDQVAHFKLDLGLIEGDSYHPDLQITPWVDDELVIFAAPDHPLASKSGVKLQDLINENWILRERGSGTRQVFDAAMRHQLTNLKVLLELEHTEAIKRAVESGLGIGCISRLALKDAFRRGSLVPLEIAGLDLKRQFNFVLHKQKFLTAGISSFLQLCREVTENVSRSDLIILRKPDGKPVEYR</sequence>
<evidence type="ECO:0000256" key="2">
    <source>
        <dbReference type="ARBA" id="ARBA00023015"/>
    </source>
</evidence>
<dbReference type="Pfam" id="PF03466">
    <property type="entry name" value="LysR_substrate"/>
    <property type="match status" value="1"/>
</dbReference>
<comment type="caution">
    <text evidence="6">The sequence shown here is derived from an EMBL/GenBank/DDBJ whole genome shotgun (WGS) entry which is preliminary data.</text>
</comment>
<dbReference type="Gene3D" id="1.10.10.10">
    <property type="entry name" value="Winged helix-like DNA-binding domain superfamily/Winged helix DNA-binding domain"/>
    <property type="match status" value="1"/>
</dbReference>
<dbReference type="EMBL" id="BMYZ01000001">
    <property type="protein sequence ID" value="GGY69919.1"/>
    <property type="molecule type" value="Genomic_DNA"/>
</dbReference>
<evidence type="ECO:0000259" key="5">
    <source>
        <dbReference type="PROSITE" id="PS50931"/>
    </source>
</evidence>